<dbReference type="EMBL" id="LSSL01004699">
    <property type="protein sequence ID" value="OLY79268.1"/>
    <property type="molecule type" value="Genomic_DNA"/>
</dbReference>
<keyword evidence="3" id="KW-1185">Reference proteome</keyword>
<protein>
    <submittedName>
        <fullName evidence="2">Restriction of telomere capping protein 5</fullName>
    </submittedName>
</protein>
<evidence type="ECO:0000313" key="2">
    <source>
        <dbReference type="EMBL" id="OLY79268.1"/>
    </source>
</evidence>
<dbReference type="AlphaFoldDB" id="A0A1R0GQZ0"/>
<name>A0A1R0GQZ0_9FUNG</name>
<evidence type="ECO:0000259" key="1">
    <source>
        <dbReference type="PROSITE" id="PS51886"/>
    </source>
</evidence>
<dbReference type="Pfam" id="PF07534">
    <property type="entry name" value="TLD"/>
    <property type="match status" value="1"/>
</dbReference>
<accession>A0A1R0GQZ0</accession>
<dbReference type="STRING" id="133383.A0A1R0GQZ0"/>
<gene>
    <name evidence="2" type="ORF">AYI68_g6665</name>
</gene>
<dbReference type="OrthoDB" id="289228at2759"/>
<feature type="domain" description="TLDc" evidence="1">
    <location>
        <begin position="358"/>
        <end position="627"/>
    </location>
</feature>
<dbReference type="InterPro" id="IPR006571">
    <property type="entry name" value="TLDc_dom"/>
</dbReference>
<dbReference type="PROSITE" id="PS51886">
    <property type="entry name" value="TLDC"/>
    <property type="match status" value="1"/>
</dbReference>
<evidence type="ECO:0000313" key="3">
    <source>
        <dbReference type="Proteomes" id="UP000187455"/>
    </source>
</evidence>
<organism evidence="2 3">
    <name type="scientific">Smittium mucronatum</name>
    <dbReference type="NCBI Taxonomy" id="133383"/>
    <lineage>
        <taxon>Eukaryota</taxon>
        <taxon>Fungi</taxon>
        <taxon>Fungi incertae sedis</taxon>
        <taxon>Zoopagomycota</taxon>
        <taxon>Kickxellomycotina</taxon>
        <taxon>Harpellomycetes</taxon>
        <taxon>Harpellales</taxon>
        <taxon>Legeriomycetaceae</taxon>
        <taxon>Smittium</taxon>
    </lineage>
</organism>
<dbReference type="Proteomes" id="UP000187455">
    <property type="component" value="Unassembled WGS sequence"/>
</dbReference>
<proteinExistence type="predicted"/>
<sequence length="686" mass="76702">MDLNVEILENEPLFPYKRLSLTVEELLISLSVFLFDRELSHHFYPSSAVNSSRILNPREIWDTRISLIFYSILESHTYFLNYGPQSKESAINLSDTTISNSQNLDSQSTCIDRDFSSGPNKSETEDEFNMDSFLKLLEDDAIENLNAITQDGELFLDQFNITFLLQSFYLLNKAVMTKDYSLNLDSHKNDCPPSPSPTQLDADLDYIKDWSERSTKTILKKNYGGSETISQSLNLSDLIDWTQYIGEGLFNNLSLFLSRRFLEVPSMMLMNRDTNIKSFQLDYDNNLGVQLDISSSILNNLSLFLLSMKADPFGKGWSMLMDNSNPRRCSTHRKSKNSTLSSTITFDENLSLSVENSTKVSKSETITDSTILEKYSIFNLLNWSKLFSTSNNGFGMSPLLNSTLHYNAPTVLVLSGKVLSPQKSSGARSFLSETFDSLSSIPQICHSTISKDVFPVSPGDQIKIGVYISTGWVESKKQTFGNENCFIFLIEPYYKLLVANPPSIFSRKNVEHTISSFSVSKNGDPLPKFTNDACTQCYATCLGSSGVQFGGVGHNDSITASRISSSLISLKKQKSNPSLFIDVSSELAYLINDPFSVSPGPAYSLLSDSTPFRVDISVDQIELYGLGGDNAANAQHNSKIFEESDIQRRRTVNIKSHSRLNDDAQESDLQTSKWILEASGLLPSKK</sequence>
<dbReference type="SMART" id="SM00584">
    <property type="entry name" value="TLDc"/>
    <property type="match status" value="1"/>
</dbReference>
<comment type="caution">
    <text evidence="2">The sequence shown here is derived from an EMBL/GenBank/DDBJ whole genome shotgun (WGS) entry which is preliminary data.</text>
</comment>
<reference evidence="2 3" key="1">
    <citation type="journal article" date="2016" name="Mol. Biol. Evol.">
        <title>Genome-Wide Survey of Gut Fungi (Harpellales) Reveals the First Horizontally Transferred Ubiquitin Gene from a Mosquito Host.</title>
        <authorList>
            <person name="Wang Y."/>
            <person name="White M.M."/>
            <person name="Kvist S."/>
            <person name="Moncalvo J.M."/>
        </authorList>
    </citation>
    <scope>NUCLEOTIDE SEQUENCE [LARGE SCALE GENOMIC DNA]</scope>
    <source>
        <strain evidence="2 3">ALG-7-W6</strain>
    </source>
</reference>